<gene>
    <name evidence="1" type="ORF">AR438_01760</name>
    <name evidence="2" type="ORF">HIO71_04385</name>
</gene>
<evidence type="ECO:0000313" key="3">
    <source>
        <dbReference type="Proteomes" id="UP000051682"/>
    </source>
</evidence>
<organism evidence="1 3">
    <name type="scientific">Chryseobacterium aquaticum</name>
    <dbReference type="NCBI Taxonomy" id="452084"/>
    <lineage>
        <taxon>Bacteria</taxon>
        <taxon>Pseudomonadati</taxon>
        <taxon>Bacteroidota</taxon>
        <taxon>Flavobacteriia</taxon>
        <taxon>Flavobacteriales</taxon>
        <taxon>Weeksellaceae</taxon>
        <taxon>Chryseobacterium group</taxon>
        <taxon>Chryseobacterium</taxon>
    </lineage>
</organism>
<accession>A0A0Q3HVQ9</accession>
<dbReference type="STRING" id="452084.AR438_01760"/>
<comment type="caution">
    <text evidence="1">The sequence shown here is derived from an EMBL/GenBank/DDBJ whole genome shotgun (WGS) entry which is preliminary data.</text>
</comment>
<reference evidence="2 4" key="2">
    <citation type="submission" date="2020-04" db="EMBL/GenBank/DDBJ databases">
        <title>Genome analysis and antimicrobial resistance characteristics of Chryseobacterium aquaticum isolated from farmed salmonids.</title>
        <authorList>
            <person name="Saticioglu I.B."/>
            <person name="Duman M."/>
            <person name="Altun S."/>
        </authorList>
    </citation>
    <scope>NUCLEOTIDE SEQUENCE [LARGE SCALE GENOMIC DNA]</scope>
    <source>
        <strain evidence="2 4">C-174</strain>
    </source>
</reference>
<evidence type="ECO:0000313" key="1">
    <source>
        <dbReference type="EMBL" id="KQK26967.1"/>
    </source>
</evidence>
<dbReference type="Proteomes" id="UP000051682">
    <property type="component" value="Unassembled WGS sequence"/>
</dbReference>
<protein>
    <submittedName>
        <fullName evidence="1">Uncharacterized protein</fullName>
    </submittedName>
</protein>
<dbReference type="EMBL" id="JABCJF010000002">
    <property type="protein sequence ID" value="NMR33444.1"/>
    <property type="molecule type" value="Genomic_DNA"/>
</dbReference>
<proteinExistence type="predicted"/>
<dbReference type="RefSeq" id="WP_056011159.1">
    <property type="nucleotide sequence ID" value="NZ_JABCJF010000002.1"/>
</dbReference>
<dbReference type="Proteomes" id="UP000548067">
    <property type="component" value="Unassembled WGS sequence"/>
</dbReference>
<reference evidence="1 3" key="1">
    <citation type="submission" date="2015-10" db="EMBL/GenBank/DDBJ databases">
        <title>Chryseobacterium aquaticum genome.</title>
        <authorList>
            <person name="Newman J.D."/>
            <person name="Ferguson M.B."/>
            <person name="Miller J.R."/>
        </authorList>
    </citation>
    <scope>NUCLEOTIDE SEQUENCE [LARGE SCALE GENOMIC DNA]</scope>
    <source>
        <strain evidence="1 3">KCTC 12483</strain>
    </source>
</reference>
<dbReference type="EMBL" id="LLYZ01000002">
    <property type="protein sequence ID" value="KQK26967.1"/>
    <property type="molecule type" value="Genomic_DNA"/>
</dbReference>
<name>A0A0Q3HVQ9_9FLAO</name>
<dbReference type="OrthoDB" id="47198at2"/>
<sequence>MKKYYVNKNAQNNGDHEVHTGDCKYLPDTSNRKYLGEFSSCKEAVKEAKKDYSQSNGCKTCSNECHTS</sequence>
<evidence type="ECO:0000313" key="4">
    <source>
        <dbReference type="Proteomes" id="UP000548067"/>
    </source>
</evidence>
<evidence type="ECO:0000313" key="2">
    <source>
        <dbReference type="EMBL" id="NMR33444.1"/>
    </source>
</evidence>
<dbReference type="AlphaFoldDB" id="A0A0Q3HVQ9"/>
<keyword evidence="3" id="KW-1185">Reference proteome</keyword>